<dbReference type="Pfam" id="PF01186">
    <property type="entry name" value="Lysyl_oxidase"/>
    <property type="match status" value="1"/>
</dbReference>
<feature type="signal peptide" evidence="2">
    <location>
        <begin position="1"/>
        <end position="18"/>
    </location>
</feature>
<dbReference type="Proteomes" id="UP000562045">
    <property type="component" value="Unassembled WGS sequence"/>
</dbReference>
<dbReference type="EMBL" id="JACBZM010000001">
    <property type="protein sequence ID" value="NYI43292.1"/>
    <property type="molecule type" value="Genomic_DNA"/>
</dbReference>
<dbReference type="InterPro" id="IPR001695">
    <property type="entry name" value="Lysyl_oxidase"/>
</dbReference>
<evidence type="ECO:0000256" key="1">
    <source>
        <dbReference type="SAM" id="MobiDB-lite"/>
    </source>
</evidence>
<evidence type="ECO:0000313" key="4">
    <source>
        <dbReference type="Proteomes" id="UP000562045"/>
    </source>
</evidence>
<reference evidence="3 4" key="1">
    <citation type="submission" date="2020-07" db="EMBL/GenBank/DDBJ databases">
        <title>Sequencing the genomes of 1000 actinobacteria strains.</title>
        <authorList>
            <person name="Klenk H.-P."/>
        </authorList>
    </citation>
    <scope>NUCLEOTIDE SEQUENCE [LARGE SCALE GENOMIC DNA]</scope>
    <source>
        <strain evidence="3 4">DSM 15131</strain>
    </source>
</reference>
<dbReference type="GO" id="GO:0016641">
    <property type="term" value="F:oxidoreductase activity, acting on the CH-NH2 group of donors, oxygen as acceptor"/>
    <property type="evidence" value="ECO:0007669"/>
    <property type="project" value="InterPro"/>
</dbReference>
<evidence type="ECO:0000313" key="3">
    <source>
        <dbReference type="EMBL" id="NYI43292.1"/>
    </source>
</evidence>
<proteinExistence type="predicted"/>
<feature type="chain" id="PRO_5039325434" description="Lysyl oxidase" evidence="2">
    <location>
        <begin position="19"/>
        <end position="495"/>
    </location>
</feature>
<evidence type="ECO:0000256" key="2">
    <source>
        <dbReference type="SAM" id="SignalP"/>
    </source>
</evidence>
<accession>A0A7Z0CLX6</accession>
<dbReference type="GO" id="GO:0005507">
    <property type="term" value="F:copper ion binding"/>
    <property type="evidence" value="ECO:0007669"/>
    <property type="project" value="InterPro"/>
</dbReference>
<organism evidence="3 4">
    <name type="scientific">Nocardioides aromaticivorans</name>
    <dbReference type="NCBI Taxonomy" id="200618"/>
    <lineage>
        <taxon>Bacteria</taxon>
        <taxon>Bacillati</taxon>
        <taxon>Actinomycetota</taxon>
        <taxon>Actinomycetes</taxon>
        <taxon>Propionibacteriales</taxon>
        <taxon>Nocardioidaceae</taxon>
        <taxon>Nocardioides</taxon>
    </lineage>
</organism>
<dbReference type="AlphaFoldDB" id="A0A7Z0CLX6"/>
<keyword evidence="2" id="KW-0732">Signal</keyword>
<protein>
    <recommendedName>
        <fullName evidence="5">Lysyl oxidase</fullName>
    </recommendedName>
</protein>
<feature type="region of interest" description="Disordered" evidence="1">
    <location>
        <begin position="227"/>
        <end position="262"/>
    </location>
</feature>
<gene>
    <name evidence="3" type="ORF">BJ993_000372</name>
</gene>
<comment type="caution">
    <text evidence="3">The sequence shown here is derived from an EMBL/GenBank/DDBJ whole genome shotgun (WGS) entry which is preliminary data.</text>
</comment>
<sequence length="495" mass="54024">MKLRLGVTAAVLATTALTATTLPVTPARAGAPPSSPVALTGPATVTVTTYDGTLYGDLGINLIARDSAFEVRTHRPTWTSPITAEWLSPSGPKALPPQTRWDALDDFIVFAIKRPSDGKLLRTRHLDVCLNQWNTQRTRPDAPLRSRYPTGCPYNPFTIGSVQGIEEGWVTNVEAGDESLRLAPGTYDMVARIGRPYIDALGIDAADAVRRYKLVVRKETDGEVVKRSTLPGQGARAQGDGDVVTPLEPGSKPRKARAGAPTDAVPDLRALPAFGMRLSGDGRYLRFSANVWNAGNGPMVVDGFRRGTTDVMDAYQVFVDSDGNQTGYQQVGTMIWHTAPSHNHWHFKDFARYTLLRADKTEVVVSRKESFCLANTDAVDYTVEGADWKPENTDLHTSCGDRGSISLREVLSAGSGDTYDQFRAGQAFRVDNLPNGDYYIAVEANPNRNLVESNTSNNRALRKVRLSGTPTNRRVTFYKVGLVDDHGYGGEEEGH</sequence>
<evidence type="ECO:0008006" key="5">
    <source>
        <dbReference type="Google" id="ProtNLM"/>
    </source>
</evidence>
<dbReference type="RefSeq" id="WP_179647530.1">
    <property type="nucleotide sequence ID" value="NZ_JACBZM010000001.1"/>
</dbReference>
<name>A0A7Z0CLX6_9ACTN</name>